<feature type="domain" description="Barstar (barnase inhibitor)" evidence="2">
    <location>
        <begin position="41"/>
        <end position="119"/>
    </location>
</feature>
<dbReference type="Pfam" id="PF01337">
    <property type="entry name" value="Barstar"/>
    <property type="match status" value="1"/>
</dbReference>
<keyword evidence="4" id="KW-1185">Reference proteome</keyword>
<proteinExistence type="inferred from homology"/>
<organism evidence="3 4">
    <name type="scientific">Microlunatus antarcticus</name>
    <dbReference type="NCBI Taxonomy" id="53388"/>
    <lineage>
        <taxon>Bacteria</taxon>
        <taxon>Bacillati</taxon>
        <taxon>Actinomycetota</taxon>
        <taxon>Actinomycetes</taxon>
        <taxon>Propionibacteriales</taxon>
        <taxon>Propionibacteriaceae</taxon>
        <taxon>Microlunatus</taxon>
    </lineage>
</organism>
<dbReference type="Proteomes" id="UP000565572">
    <property type="component" value="Unassembled WGS sequence"/>
</dbReference>
<dbReference type="RefSeq" id="WP_198423439.1">
    <property type="nucleotide sequence ID" value="NZ_JACHZG010000001.1"/>
</dbReference>
<dbReference type="SUPFAM" id="SSF52038">
    <property type="entry name" value="Barstar-related"/>
    <property type="match status" value="1"/>
</dbReference>
<accession>A0A7W5JXU8</accession>
<name>A0A7W5JXU8_9ACTN</name>
<sequence length="121" mass="13136">MSDDGRAAWPSRGVQRVLGAAAPAAAELRRRGWEVALVPPATSDDGLWDGLAVALGLPGWFGRNLDALDEALGDRVRPTALVLACWTAYARARPERWEHLLQLLQERADQDGPPFVVVLAD</sequence>
<evidence type="ECO:0000259" key="2">
    <source>
        <dbReference type="Pfam" id="PF01337"/>
    </source>
</evidence>
<evidence type="ECO:0000256" key="1">
    <source>
        <dbReference type="ARBA" id="ARBA00006845"/>
    </source>
</evidence>
<evidence type="ECO:0000313" key="4">
    <source>
        <dbReference type="Proteomes" id="UP000565572"/>
    </source>
</evidence>
<dbReference type="Gene3D" id="3.30.370.10">
    <property type="entry name" value="Barstar-like"/>
    <property type="match status" value="1"/>
</dbReference>
<comment type="caution">
    <text evidence="3">The sequence shown here is derived from an EMBL/GenBank/DDBJ whole genome shotgun (WGS) entry which is preliminary data.</text>
</comment>
<comment type="similarity">
    <text evidence="1">Belongs to the barstar family.</text>
</comment>
<reference evidence="3 4" key="1">
    <citation type="submission" date="2020-08" db="EMBL/GenBank/DDBJ databases">
        <title>Sequencing the genomes of 1000 actinobacteria strains.</title>
        <authorList>
            <person name="Klenk H.-P."/>
        </authorList>
    </citation>
    <scope>NUCLEOTIDE SEQUENCE [LARGE SCALE GENOMIC DNA]</scope>
    <source>
        <strain evidence="3 4">DSM 11053</strain>
    </source>
</reference>
<gene>
    <name evidence="3" type="ORF">FHX39_003247</name>
</gene>
<evidence type="ECO:0000313" key="3">
    <source>
        <dbReference type="EMBL" id="MBB3328303.1"/>
    </source>
</evidence>
<dbReference type="InterPro" id="IPR035905">
    <property type="entry name" value="Barstar-like_sf"/>
</dbReference>
<dbReference type="AlphaFoldDB" id="A0A7W5JXU8"/>
<protein>
    <submittedName>
        <fullName evidence="3">RNAse (Barnase) inhibitor barstar</fullName>
    </submittedName>
</protein>
<dbReference type="EMBL" id="JACHZG010000001">
    <property type="protein sequence ID" value="MBB3328303.1"/>
    <property type="molecule type" value="Genomic_DNA"/>
</dbReference>
<dbReference type="InterPro" id="IPR000468">
    <property type="entry name" value="Barstar"/>
</dbReference>